<keyword evidence="1" id="KW-0809">Transit peptide</keyword>
<organism evidence="4 5">
    <name type="scientific">Halteria grandinella</name>
    <dbReference type="NCBI Taxonomy" id="5974"/>
    <lineage>
        <taxon>Eukaryota</taxon>
        <taxon>Sar</taxon>
        <taxon>Alveolata</taxon>
        <taxon>Ciliophora</taxon>
        <taxon>Intramacronucleata</taxon>
        <taxon>Spirotrichea</taxon>
        <taxon>Stichotrichia</taxon>
        <taxon>Sporadotrichida</taxon>
        <taxon>Halteriidae</taxon>
        <taxon>Halteria</taxon>
    </lineage>
</organism>
<keyword evidence="1" id="KW-0653">Protein transport</keyword>
<comment type="subunit">
    <text evidence="1">Component of the TIM23 complex.</text>
</comment>
<name>A0A8J8T4I5_HALGN</name>
<dbReference type="Proteomes" id="UP000785679">
    <property type="component" value="Unassembled WGS sequence"/>
</dbReference>
<gene>
    <name evidence="4" type="ORF">FGO68_gene7645</name>
</gene>
<protein>
    <recommendedName>
        <fullName evidence="1">Mitochondrial import inner membrane translocase subunit TIM50</fullName>
    </recommendedName>
</protein>
<keyword evidence="1" id="KW-0813">Transport</keyword>
<feature type="region of interest" description="Disordered" evidence="2">
    <location>
        <begin position="97"/>
        <end position="119"/>
    </location>
</feature>
<keyword evidence="1" id="KW-0496">Mitochondrion</keyword>
<evidence type="ECO:0000313" key="4">
    <source>
        <dbReference type="EMBL" id="TNV81530.1"/>
    </source>
</evidence>
<dbReference type="GO" id="GO:0015031">
    <property type="term" value="P:protein transport"/>
    <property type="evidence" value="ECO:0007669"/>
    <property type="project" value="UniProtKB-KW"/>
</dbReference>
<accession>A0A8J8T4I5</accession>
<dbReference type="OrthoDB" id="603735at2759"/>
<evidence type="ECO:0000256" key="1">
    <source>
        <dbReference type="RuleBase" id="RU365079"/>
    </source>
</evidence>
<dbReference type="Pfam" id="PF03031">
    <property type="entry name" value="NIF"/>
    <property type="match status" value="1"/>
</dbReference>
<keyword evidence="1" id="KW-0811">Translocation</keyword>
<dbReference type="InterPro" id="IPR036412">
    <property type="entry name" value="HAD-like_sf"/>
</dbReference>
<dbReference type="EMBL" id="RRYP01006032">
    <property type="protein sequence ID" value="TNV81530.1"/>
    <property type="molecule type" value="Genomic_DNA"/>
</dbReference>
<dbReference type="SUPFAM" id="SSF56784">
    <property type="entry name" value="HAD-like"/>
    <property type="match status" value="1"/>
</dbReference>
<reference evidence="4" key="1">
    <citation type="submission" date="2019-06" db="EMBL/GenBank/DDBJ databases">
        <authorList>
            <person name="Zheng W."/>
        </authorList>
    </citation>
    <scope>NUCLEOTIDE SEQUENCE</scope>
    <source>
        <strain evidence="4">QDHG01</strain>
    </source>
</reference>
<feature type="domain" description="FCP1 homology" evidence="3">
    <location>
        <begin position="181"/>
        <end position="384"/>
    </location>
</feature>
<dbReference type="AlphaFoldDB" id="A0A8J8T4I5"/>
<comment type="function">
    <text evidence="1">Essential component of the TIM23 complex, a complex that mediates the translocation of transit peptide-containing proteins across the mitochondrial inner membrane.</text>
</comment>
<dbReference type="SMART" id="SM00577">
    <property type="entry name" value="CPDc"/>
    <property type="match status" value="1"/>
</dbReference>
<dbReference type="InterPro" id="IPR050365">
    <property type="entry name" value="TIM50"/>
</dbReference>
<evidence type="ECO:0000256" key="2">
    <source>
        <dbReference type="SAM" id="MobiDB-lite"/>
    </source>
</evidence>
<evidence type="ECO:0000313" key="5">
    <source>
        <dbReference type="Proteomes" id="UP000785679"/>
    </source>
</evidence>
<dbReference type="InterPro" id="IPR004274">
    <property type="entry name" value="FCP1_dom"/>
</dbReference>
<comment type="caution">
    <text evidence="4">The sequence shown here is derived from an EMBL/GenBank/DDBJ whole genome shotgun (WGS) entry which is preliminary data.</text>
</comment>
<dbReference type="Gene3D" id="3.40.50.1000">
    <property type="entry name" value="HAD superfamily/HAD-like"/>
    <property type="match status" value="1"/>
</dbReference>
<dbReference type="InterPro" id="IPR023214">
    <property type="entry name" value="HAD_sf"/>
</dbReference>
<feature type="region of interest" description="Disordered" evidence="2">
    <location>
        <begin position="1"/>
        <end position="51"/>
    </location>
</feature>
<sequence>MMEKSQNKPAEGEAFTGYMEKPQQPATQTLRKSLFSRGKQPGQPIRRGTISGFSYNEELATKEAMMQLSITARGGPKISGAGLIESPAAIENREKQIDANNGGQGSPKNAEESDDSDDFQFEEPTAEVQFGSYLERINQDFDQRKIYEEVVLRILNFYQRSPQKHPAEAEELCRKYKKAEQDPRKRTLFLDMDDLLISVSLFQHPSRQGTILDINDHTGKTIKMYLYVRPGLLEFLEEISQHFELILYNNGSQPYTEAVLRKLLETLNFQAEGLDIEEEEDPIIDGTTPRERRPKRIPGQPPKHYFDHILSREQCSSNEKGHEIKNLSFLVGPEANRDIKDQPLDEWTFCTQLQLQRYSRRLASPALTLSRRSVYQASARVEYSP</sequence>
<dbReference type="PANTHER" id="PTHR12210">
    <property type="entry name" value="DULLARD PROTEIN PHOSPHATASE"/>
    <property type="match status" value="1"/>
</dbReference>
<keyword evidence="5" id="KW-1185">Reference proteome</keyword>
<dbReference type="GO" id="GO:0005744">
    <property type="term" value="C:TIM23 mitochondrial import inner membrane translocase complex"/>
    <property type="evidence" value="ECO:0007669"/>
    <property type="project" value="UniProtKB-UniRule"/>
</dbReference>
<evidence type="ECO:0000259" key="3">
    <source>
        <dbReference type="PROSITE" id="PS50969"/>
    </source>
</evidence>
<comment type="similarity">
    <text evidence="1">Belongs to the TIM50 family.</text>
</comment>
<dbReference type="PROSITE" id="PS50969">
    <property type="entry name" value="FCP1"/>
    <property type="match status" value="1"/>
</dbReference>
<proteinExistence type="inferred from homology"/>
<feature type="region of interest" description="Disordered" evidence="2">
    <location>
        <begin position="284"/>
        <end position="303"/>
    </location>
</feature>
<comment type="subcellular location">
    <subcellularLocation>
        <location evidence="1">Mitochondrion inner membrane</location>
        <topology evidence="1">Single-pass membrane protein</topology>
    </subcellularLocation>
</comment>